<dbReference type="GO" id="GO:0000398">
    <property type="term" value="P:mRNA splicing, via spliceosome"/>
    <property type="evidence" value="ECO:0007669"/>
    <property type="project" value="TreeGrafter"/>
</dbReference>
<feature type="compositionally biased region" description="Basic residues" evidence="2">
    <location>
        <begin position="81"/>
        <end position="97"/>
    </location>
</feature>
<dbReference type="Proteomes" id="UP001174909">
    <property type="component" value="Unassembled WGS sequence"/>
</dbReference>
<dbReference type="PANTHER" id="PTHR12072:SF5">
    <property type="entry name" value="CWF19-LIKE PROTEIN 2"/>
    <property type="match status" value="1"/>
</dbReference>
<dbReference type="InterPro" id="IPR040194">
    <property type="entry name" value="Cwf19-like"/>
</dbReference>
<feature type="compositionally biased region" description="Acidic residues" evidence="2">
    <location>
        <begin position="107"/>
        <end position="119"/>
    </location>
</feature>
<dbReference type="EMBL" id="CASHTH010002642">
    <property type="protein sequence ID" value="CAI8033092.1"/>
    <property type="molecule type" value="Genomic_DNA"/>
</dbReference>
<keyword evidence="4" id="KW-1185">Reference proteome</keyword>
<comment type="caution">
    <text evidence="3">The sequence shown here is derived from an EMBL/GenBank/DDBJ whole genome shotgun (WGS) entry which is preliminary data.</text>
</comment>
<reference evidence="3" key="1">
    <citation type="submission" date="2023-03" db="EMBL/GenBank/DDBJ databases">
        <authorList>
            <person name="Steffen K."/>
            <person name="Cardenas P."/>
        </authorList>
    </citation>
    <scope>NUCLEOTIDE SEQUENCE</scope>
</reference>
<feature type="compositionally biased region" description="Polar residues" evidence="2">
    <location>
        <begin position="124"/>
        <end position="139"/>
    </location>
</feature>
<dbReference type="AlphaFoldDB" id="A0AA35SPX6"/>
<sequence length="297" mass="33526">MLTKDIGSMSFVSARELEAAREQRKKDVKEMRDEALREARESFEKQRKREELKRARGEDTWIVPAVRTRLGFKGETGHSSEKKKRKKKKEKKHKKDRSKTEKSQNESESDSGAESEGEMWIEKGTTSAPSVTETENPSSGGVVGATEAPGPAKLKREDWMTMPLGASDRTLSLLAERQRGTEEERQKQREKERETNYLDKPGHHPRELNPFWKDGGKGLPSTSDETIAPDSNHARDTTSSSRRPKRPLGDGGHSWLLRAYKRAIEQASDSGHTVEEIAVERWGSLEKLYSLLNAAGD</sequence>
<evidence type="ECO:0000256" key="1">
    <source>
        <dbReference type="ARBA" id="ARBA00006795"/>
    </source>
</evidence>
<organism evidence="3 4">
    <name type="scientific">Geodia barretti</name>
    <name type="common">Barrett's horny sponge</name>
    <dbReference type="NCBI Taxonomy" id="519541"/>
    <lineage>
        <taxon>Eukaryota</taxon>
        <taxon>Metazoa</taxon>
        <taxon>Porifera</taxon>
        <taxon>Demospongiae</taxon>
        <taxon>Heteroscleromorpha</taxon>
        <taxon>Tetractinellida</taxon>
        <taxon>Astrophorina</taxon>
        <taxon>Geodiidae</taxon>
        <taxon>Geodia</taxon>
    </lineage>
</organism>
<gene>
    <name evidence="3" type="ORF">GBAR_LOCUS18670</name>
</gene>
<feature type="region of interest" description="Disordered" evidence="2">
    <location>
        <begin position="1"/>
        <end position="253"/>
    </location>
</feature>
<name>A0AA35SPX6_GEOBA</name>
<protein>
    <submittedName>
        <fullName evidence="3">CWF19-like protein 2</fullName>
    </submittedName>
</protein>
<dbReference type="GO" id="GO:0071014">
    <property type="term" value="C:post-mRNA release spliceosomal complex"/>
    <property type="evidence" value="ECO:0007669"/>
    <property type="project" value="TreeGrafter"/>
</dbReference>
<dbReference type="PANTHER" id="PTHR12072">
    <property type="entry name" value="CWF19, CELL CYCLE CONTROL PROTEIN"/>
    <property type="match status" value="1"/>
</dbReference>
<proteinExistence type="inferred from homology"/>
<comment type="similarity">
    <text evidence="1">Belongs to the CWF19 family.</text>
</comment>
<evidence type="ECO:0000256" key="2">
    <source>
        <dbReference type="SAM" id="MobiDB-lite"/>
    </source>
</evidence>
<accession>A0AA35SPX6</accession>
<evidence type="ECO:0000313" key="4">
    <source>
        <dbReference type="Proteomes" id="UP001174909"/>
    </source>
</evidence>
<feature type="compositionally biased region" description="Basic and acidic residues" evidence="2">
    <location>
        <begin position="15"/>
        <end position="59"/>
    </location>
</feature>
<feature type="compositionally biased region" description="Basic and acidic residues" evidence="2">
    <location>
        <begin position="176"/>
        <end position="207"/>
    </location>
</feature>
<evidence type="ECO:0000313" key="3">
    <source>
        <dbReference type="EMBL" id="CAI8033092.1"/>
    </source>
</evidence>